<dbReference type="GO" id="GO:0005634">
    <property type="term" value="C:nucleus"/>
    <property type="evidence" value="ECO:0007669"/>
    <property type="project" value="UniProtKB-SubCell"/>
</dbReference>
<feature type="region of interest" description="Disordered" evidence="5">
    <location>
        <begin position="316"/>
        <end position="366"/>
    </location>
</feature>
<evidence type="ECO:0000259" key="7">
    <source>
        <dbReference type="PROSITE" id="PS51671"/>
    </source>
</evidence>
<evidence type="ECO:0008006" key="11">
    <source>
        <dbReference type="Google" id="ProtNLM"/>
    </source>
</evidence>
<comment type="caution">
    <text evidence="9">The sequence shown here is derived from an EMBL/GenBank/DDBJ whole genome shotgun (WGS) entry which is preliminary data.</text>
</comment>
<dbReference type="Proteomes" id="UP000886520">
    <property type="component" value="Chromosome 10"/>
</dbReference>
<dbReference type="InterPro" id="IPR054502">
    <property type="entry name" value="bHLH-TF_ACT-like_plant"/>
</dbReference>
<dbReference type="InterPro" id="IPR025610">
    <property type="entry name" value="MYC/MYB_N"/>
</dbReference>
<reference evidence="9" key="1">
    <citation type="submission" date="2021-01" db="EMBL/GenBank/DDBJ databases">
        <title>Adiantum capillus-veneris genome.</title>
        <authorList>
            <person name="Fang Y."/>
            <person name="Liao Q."/>
        </authorList>
    </citation>
    <scope>NUCLEOTIDE SEQUENCE</scope>
    <source>
        <strain evidence="9">H3</strain>
        <tissue evidence="9">Leaf</tissue>
    </source>
</reference>
<keyword evidence="3" id="KW-0804">Transcription</keyword>
<dbReference type="Gene3D" id="4.10.280.10">
    <property type="entry name" value="Helix-loop-helix DNA-binding domain"/>
    <property type="match status" value="1"/>
</dbReference>
<comment type="subcellular location">
    <subcellularLocation>
        <location evidence="1">Nucleus</location>
    </subcellularLocation>
</comment>
<evidence type="ECO:0000259" key="6">
    <source>
        <dbReference type="PROSITE" id="PS50888"/>
    </source>
</evidence>
<dbReference type="InterPro" id="IPR051358">
    <property type="entry name" value="TF_AMS/ICE1/BHLH6-like"/>
</dbReference>
<keyword evidence="2" id="KW-0805">Transcription regulation</keyword>
<gene>
    <name evidence="8" type="ORF">GOP47_0010647</name>
    <name evidence="9" type="ORF">GOP47_0011009</name>
</gene>
<dbReference type="InterPro" id="IPR036638">
    <property type="entry name" value="HLH_DNA-bd_sf"/>
</dbReference>
<dbReference type="PANTHER" id="PTHR31945">
    <property type="entry name" value="TRANSCRIPTION FACTOR SCREAM2-RELATED"/>
    <property type="match status" value="1"/>
</dbReference>
<evidence type="ECO:0000256" key="3">
    <source>
        <dbReference type="ARBA" id="ARBA00023163"/>
    </source>
</evidence>
<dbReference type="SMART" id="SM00353">
    <property type="entry name" value="HLH"/>
    <property type="match status" value="1"/>
</dbReference>
<dbReference type="GO" id="GO:0043565">
    <property type="term" value="F:sequence-specific DNA binding"/>
    <property type="evidence" value="ECO:0007669"/>
    <property type="project" value="TreeGrafter"/>
</dbReference>
<dbReference type="InterPro" id="IPR011598">
    <property type="entry name" value="bHLH_dom"/>
</dbReference>
<evidence type="ECO:0000313" key="8">
    <source>
        <dbReference type="EMBL" id="KAI5074686.1"/>
    </source>
</evidence>
<dbReference type="CDD" id="cd04873">
    <property type="entry name" value="ACT_UUR-ACR-like"/>
    <property type="match status" value="1"/>
</dbReference>
<evidence type="ECO:0000256" key="5">
    <source>
        <dbReference type="SAM" id="MobiDB-lite"/>
    </source>
</evidence>
<dbReference type="InterPro" id="IPR002912">
    <property type="entry name" value="ACT_dom"/>
</dbReference>
<feature type="domain" description="BHLH" evidence="6">
    <location>
        <begin position="363"/>
        <end position="412"/>
    </location>
</feature>
<dbReference type="PROSITE" id="PS50888">
    <property type="entry name" value="BHLH"/>
    <property type="match status" value="1"/>
</dbReference>
<name>A0A9D4UWY8_ADICA</name>
<evidence type="ECO:0000313" key="9">
    <source>
        <dbReference type="EMBL" id="KAI5075048.1"/>
    </source>
</evidence>
<dbReference type="InterPro" id="IPR045865">
    <property type="entry name" value="ACT-like_dom_sf"/>
</dbReference>
<dbReference type="Pfam" id="PF14215">
    <property type="entry name" value="bHLH-MYC_N"/>
    <property type="match status" value="1"/>
</dbReference>
<accession>A0A9D4UWY8</accession>
<dbReference type="EMBL" id="JABFUD020000010">
    <property type="protein sequence ID" value="KAI5075048.1"/>
    <property type="molecule type" value="Genomic_DNA"/>
</dbReference>
<dbReference type="EMBL" id="JABFUD020000010">
    <property type="protein sequence ID" value="KAI5074686.1"/>
    <property type="molecule type" value="Genomic_DNA"/>
</dbReference>
<dbReference type="SUPFAM" id="SSF47459">
    <property type="entry name" value="HLH, helix-loop-helix DNA-binding domain"/>
    <property type="match status" value="1"/>
</dbReference>
<dbReference type="GO" id="GO:0046983">
    <property type="term" value="F:protein dimerization activity"/>
    <property type="evidence" value="ECO:0007669"/>
    <property type="project" value="InterPro"/>
</dbReference>
<evidence type="ECO:0000256" key="2">
    <source>
        <dbReference type="ARBA" id="ARBA00023015"/>
    </source>
</evidence>
<dbReference type="Pfam" id="PF00010">
    <property type="entry name" value="HLH"/>
    <property type="match status" value="1"/>
</dbReference>
<feature type="domain" description="ACT" evidence="7">
    <location>
        <begin position="502"/>
        <end position="577"/>
    </location>
</feature>
<dbReference type="Pfam" id="PF22754">
    <property type="entry name" value="bHLH-TF_ACT-like_plant"/>
    <property type="match status" value="1"/>
</dbReference>
<dbReference type="SUPFAM" id="SSF55021">
    <property type="entry name" value="ACT-like"/>
    <property type="match status" value="1"/>
</dbReference>
<sequence>MGPHEQLRYLLNGKGVNFVLYWRLTDDQRSVELTGCCCSGTVVQNELETNFNSSAPFMEGPKCPDIAIPHLKTRVCEYLIQMPQSTPLESGLHGQVLFTGQPQWINMTNSDACALNEVSQAKVYVPMPTGLLELGLSNQALDNPSLLQSVMDKCGEIWMGSNTASMVVNVPEYPLTTGFAREMQNLQGMIEENSMKKYQTNLSVCDGNGDPRVYRHSMYSAANSQFPWTPSADMAAWGHETPLNETHLSFPLGSQQLHYPPQAGQVLSFTNQKQRGDFFEGIGDSLHQDRTMLPADQNFSDIILPMANYPPQKAPFIDSPRASGLSKEVSDKDVKQEMRAESSDCSDQMEDDEEKGVSRSGRRHLSKNLVAERKRRKKLNERLYSLRALVPKITKMDRASILGDAIEYVKELQKQVKELQEELLETKEEDIQDIPISSLQPDDGAGGHLIEENGNVIRAEEGQCSLKTNHIKIPGETNERRLEDSSQPMQVEVSKIDGKLFSLRIFCEKRPGVFVKLMQALDVLGLEVLHANITTFRGLVLNVFNAETRDKDFMQAEQVKESLLEMASLCDPCTNRVLCDMPLEKDLIAPANI</sequence>
<dbReference type="PANTHER" id="PTHR31945:SF11">
    <property type="entry name" value="TRANSCRIPTION FACTOR ABORTED MICROSPORES"/>
    <property type="match status" value="1"/>
</dbReference>
<feature type="compositionally biased region" description="Basic and acidic residues" evidence="5">
    <location>
        <begin position="328"/>
        <end position="342"/>
    </location>
</feature>
<dbReference type="AlphaFoldDB" id="A0A9D4UWY8"/>
<keyword evidence="10" id="KW-1185">Reference proteome</keyword>
<keyword evidence="4" id="KW-0539">Nucleus</keyword>
<evidence type="ECO:0000313" key="10">
    <source>
        <dbReference type="Proteomes" id="UP000886520"/>
    </source>
</evidence>
<protein>
    <recommendedName>
        <fullName evidence="11">BHLH domain-containing protein</fullName>
    </recommendedName>
</protein>
<organism evidence="9 10">
    <name type="scientific">Adiantum capillus-veneris</name>
    <name type="common">Maidenhair fern</name>
    <dbReference type="NCBI Taxonomy" id="13818"/>
    <lineage>
        <taxon>Eukaryota</taxon>
        <taxon>Viridiplantae</taxon>
        <taxon>Streptophyta</taxon>
        <taxon>Embryophyta</taxon>
        <taxon>Tracheophyta</taxon>
        <taxon>Polypodiopsida</taxon>
        <taxon>Polypodiidae</taxon>
        <taxon>Polypodiales</taxon>
        <taxon>Pteridineae</taxon>
        <taxon>Pteridaceae</taxon>
        <taxon>Vittarioideae</taxon>
        <taxon>Adiantum</taxon>
    </lineage>
</organism>
<proteinExistence type="predicted"/>
<evidence type="ECO:0000256" key="4">
    <source>
        <dbReference type="ARBA" id="ARBA00023242"/>
    </source>
</evidence>
<dbReference type="OrthoDB" id="1890947at2759"/>
<dbReference type="PROSITE" id="PS51671">
    <property type="entry name" value="ACT"/>
    <property type="match status" value="1"/>
</dbReference>
<evidence type="ECO:0000256" key="1">
    <source>
        <dbReference type="ARBA" id="ARBA00004123"/>
    </source>
</evidence>
<dbReference type="CDD" id="cd11443">
    <property type="entry name" value="bHLH_AtAMS_like"/>
    <property type="match status" value="1"/>
</dbReference>
<dbReference type="GO" id="GO:0003700">
    <property type="term" value="F:DNA-binding transcription factor activity"/>
    <property type="evidence" value="ECO:0007669"/>
    <property type="project" value="TreeGrafter"/>
</dbReference>